<accession>A0A6J8AW33</accession>
<dbReference type="Proteomes" id="UP000507470">
    <property type="component" value="Unassembled WGS sequence"/>
</dbReference>
<organism evidence="1 2">
    <name type="scientific">Mytilus coruscus</name>
    <name type="common">Sea mussel</name>
    <dbReference type="NCBI Taxonomy" id="42192"/>
    <lineage>
        <taxon>Eukaryota</taxon>
        <taxon>Metazoa</taxon>
        <taxon>Spiralia</taxon>
        <taxon>Lophotrochozoa</taxon>
        <taxon>Mollusca</taxon>
        <taxon>Bivalvia</taxon>
        <taxon>Autobranchia</taxon>
        <taxon>Pteriomorphia</taxon>
        <taxon>Mytilida</taxon>
        <taxon>Mytiloidea</taxon>
        <taxon>Mytilidae</taxon>
        <taxon>Mytilinae</taxon>
        <taxon>Mytilus</taxon>
    </lineage>
</organism>
<protein>
    <submittedName>
        <fullName evidence="1">Uncharacterized protein</fullName>
    </submittedName>
</protein>
<name>A0A6J8AW33_MYTCO</name>
<dbReference type="PANTHER" id="PTHR35558:SF1">
    <property type="entry name" value="ENDONUCLEASE_EXONUCLEASE_PHOSPHATASE DOMAIN-CONTAINING PROTEIN"/>
    <property type="match status" value="1"/>
</dbReference>
<dbReference type="PANTHER" id="PTHR35558">
    <property type="entry name" value="SGNH_HYDRO DOMAIN-CONTAINING PROTEIN"/>
    <property type="match status" value="1"/>
</dbReference>
<dbReference type="EMBL" id="CACVKT020001865">
    <property type="protein sequence ID" value="CAC5372846.1"/>
    <property type="molecule type" value="Genomic_DNA"/>
</dbReference>
<evidence type="ECO:0000313" key="1">
    <source>
        <dbReference type="EMBL" id="CAC5372846.1"/>
    </source>
</evidence>
<dbReference type="AlphaFoldDB" id="A0A6J8AW33"/>
<dbReference type="OrthoDB" id="6063244at2759"/>
<keyword evidence="2" id="KW-1185">Reference proteome</keyword>
<sequence>MANQRVPVTTSVPAQQLLTVDSAIIPTTSSAGIYPMLYSQTGAGLYTSARTCPVASMSTANTLLYSRVPAQREFNTVTSQDPSEHSLGNINVTSYFTMSFSTLDHPIPVPSMHANIAFNVSQSIREKVVKSEFIDLGILLTNNTQQATQKVVSRGGEFIVQAENIQNKIEAIDQWTSAFFIFYWCIVYCAFK</sequence>
<gene>
    <name evidence="1" type="ORF">MCOR_10816</name>
</gene>
<evidence type="ECO:0000313" key="2">
    <source>
        <dbReference type="Proteomes" id="UP000507470"/>
    </source>
</evidence>
<proteinExistence type="predicted"/>
<reference evidence="1 2" key="1">
    <citation type="submission" date="2020-06" db="EMBL/GenBank/DDBJ databases">
        <authorList>
            <person name="Li R."/>
            <person name="Bekaert M."/>
        </authorList>
    </citation>
    <scope>NUCLEOTIDE SEQUENCE [LARGE SCALE GENOMIC DNA]</scope>
    <source>
        <strain evidence="2">wild</strain>
    </source>
</reference>